<feature type="region of interest" description="Disordered" evidence="3">
    <location>
        <begin position="51"/>
        <end position="72"/>
    </location>
</feature>
<keyword evidence="1" id="KW-0479">Metal-binding</keyword>
<dbReference type="AlphaFoldDB" id="A0AAD1X7E2"/>
<evidence type="ECO:0000259" key="4">
    <source>
        <dbReference type="PROSITE" id="PS50157"/>
    </source>
</evidence>
<sequence>MNLKTTHRQKQKCEKCFKKTATRACLACGLGENFFYCTKCDDKCHQTKYKKKHQRKDLHPQERRDQNRGRSEDLAIGRINENLHNDQALSPIRSPITPTEYINAFTNPPKVEVEVSCPEYRDAESACKIDTRNMCTQTDENLEEIHPLPELLVSNNLVRTRPAFTRTQKRNRAKTLKNSREGSVDTLQKCDFKDIKDPYGSNGFKGFKYPNNPADVQALQGSFKKLGSIISTIDLEDKENFDENIRNNRIDHKLNFNTSGSICQNYEQKVTQLREKYKKSLRNLKKSFMSQLTDLKTEIARSEITHQKNKVTFVDLQNKIDSLEKQVSVQKLEILEKDSIIESLQTARFNLRSIKGSTNRTISQYQEQIDFLKQKFEAEQRKNIELEDLLKEYMSKSNLEQILQEKDIQIMTLTQELTDLKGEFFVALNDIQKDTELLRSPAEMDFQQKECYFNHTDMLG</sequence>
<comment type="caution">
    <text evidence="5">The sequence shown here is derived from an EMBL/GenBank/DDBJ whole genome shotgun (WGS) entry which is preliminary data.</text>
</comment>
<organism evidence="5 6">
    <name type="scientific">Euplotes crassus</name>
    <dbReference type="NCBI Taxonomy" id="5936"/>
    <lineage>
        <taxon>Eukaryota</taxon>
        <taxon>Sar</taxon>
        <taxon>Alveolata</taxon>
        <taxon>Ciliophora</taxon>
        <taxon>Intramacronucleata</taxon>
        <taxon>Spirotrichea</taxon>
        <taxon>Hypotrichia</taxon>
        <taxon>Euplotida</taxon>
        <taxon>Euplotidae</taxon>
        <taxon>Moneuplotes</taxon>
    </lineage>
</organism>
<keyword evidence="1" id="KW-0863">Zinc-finger</keyword>
<keyword evidence="1" id="KW-0862">Zinc</keyword>
<evidence type="ECO:0000256" key="2">
    <source>
        <dbReference type="SAM" id="Coils"/>
    </source>
</evidence>
<accession>A0AAD1X7E2</accession>
<feature type="compositionally biased region" description="Basic and acidic residues" evidence="3">
    <location>
        <begin position="57"/>
        <end position="72"/>
    </location>
</feature>
<dbReference type="InterPro" id="IPR013087">
    <property type="entry name" value="Znf_C2H2_type"/>
</dbReference>
<dbReference type="PROSITE" id="PS50157">
    <property type="entry name" value="ZINC_FINGER_C2H2_2"/>
    <property type="match status" value="1"/>
</dbReference>
<name>A0AAD1X7E2_EUPCR</name>
<feature type="domain" description="C2H2-type" evidence="4">
    <location>
        <begin position="35"/>
        <end position="64"/>
    </location>
</feature>
<keyword evidence="2" id="KW-0175">Coiled coil</keyword>
<protein>
    <recommendedName>
        <fullName evidence="4">C2H2-type domain-containing protein</fullName>
    </recommendedName>
</protein>
<proteinExistence type="predicted"/>
<gene>
    <name evidence="5" type="ORF">ECRASSUSDP1_LOCUS4965</name>
</gene>
<dbReference type="CDD" id="cd19757">
    <property type="entry name" value="Bbox1"/>
    <property type="match status" value="1"/>
</dbReference>
<reference evidence="5" key="1">
    <citation type="submission" date="2023-07" db="EMBL/GenBank/DDBJ databases">
        <authorList>
            <consortium name="AG Swart"/>
            <person name="Singh M."/>
            <person name="Singh A."/>
            <person name="Seah K."/>
            <person name="Emmerich C."/>
        </authorList>
    </citation>
    <scope>NUCLEOTIDE SEQUENCE</scope>
    <source>
        <strain evidence="5">DP1</strain>
    </source>
</reference>
<keyword evidence="6" id="KW-1185">Reference proteome</keyword>
<evidence type="ECO:0000313" key="5">
    <source>
        <dbReference type="EMBL" id="CAI2363629.1"/>
    </source>
</evidence>
<evidence type="ECO:0000256" key="1">
    <source>
        <dbReference type="PROSITE-ProRule" id="PRU00042"/>
    </source>
</evidence>
<evidence type="ECO:0000256" key="3">
    <source>
        <dbReference type="SAM" id="MobiDB-lite"/>
    </source>
</evidence>
<feature type="coiled-coil region" evidence="2">
    <location>
        <begin position="313"/>
        <end position="423"/>
    </location>
</feature>
<evidence type="ECO:0000313" key="6">
    <source>
        <dbReference type="Proteomes" id="UP001295684"/>
    </source>
</evidence>
<dbReference type="GO" id="GO:0008270">
    <property type="term" value="F:zinc ion binding"/>
    <property type="evidence" value="ECO:0007669"/>
    <property type="project" value="UniProtKB-KW"/>
</dbReference>
<dbReference type="EMBL" id="CAMPGE010004781">
    <property type="protein sequence ID" value="CAI2363629.1"/>
    <property type="molecule type" value="Genomic_DNA"/>
</dbReference>
<dbReference type="Proteomes" id="UP001295684">
    <property type="component" value="Unassembled WGS sequence"/>
</dbReference>
<dbReference type="PROSITE" id="PS00028">
    <property type="entry name" value="ZINC_FINGER_C2H2_1"/>
    <property type="match status" value="1"/>
</dbReference>